<gene>
    <name evidence="2" type="primary">Ecd</name>
    <name evidence="2" type="ORF">Hypma_015212</name>
</gene>
<feature type="compositionally biased region" description="Acidic residues" evidence="1">
    <location>
        <begin position="165"/>
        <end position="179"/>
    </location>
</feature>
<dbReference type="EMBL" id="LUEZ02000010">
    <property type="protein sequence ID" value="RDB28943.1"/>
    <property type="molecule type" value="Genomic_DNA"/>
</dbReference>
<sequence>MDIFNRPPAISEDTLQYIIYPPPGISDKASVTTFAACIRTFVDGLLPNFIWHRDSFEAKVVPNPDNEDAWLVEGRMRVGDCVDDEWCTVWLLREISGKWDLVISVFDSDGEFLLIEAAEALPSWVKPTNTENRVWIYNSRLHLVPISHISPPSRKRRHRRLPASNEDDDADDENINDEDSDDFITAEDAVKLVRDPSVNTFAPPAVEKIVWRRISGYPTAARNHVHHTRAYIPIDIARSLVTNPSLVQKAVEAFYTRDAIQLRAAHRMTRFPPQSSVLSTVKMTRTAYAQLIGQKFFPPKVFGHWQEPEGTKEWRWRDVGMKIAVGFEMLYQESKGRSAVSSTNPEANKSSSEAKKDALRRNPEYIKYIQNLVSADYFRGEIEGSELWKVFESKAADIFVEVRREDDATRESFAAQVNAAVSDLSLAPASQIEEDSDDWLNINAQDFETMLEQTMGASKPSGQSDAMDVDSPKTEEAASERLASQQAAKLKELAAKVENFVEGEGDLEGAKFEDEEFSDEPFSDEESPSGSEAEELPLDMAARQAAMDKLIPGLEPSDYGKMPPLFHSGSQRVASTTIESETIEQAPSVESKSQSWTKPIREPIISRDRYEGVDSDDETDEEVDADDESDEDRPQVIGDIDVDMKEEEEEFLEFSRQALGISDEQWKDIVRDRKERGAFLPANTFTGTYAKKTTIPTNAENQPQGRTPAPGPRPNINPALDSFEAVMEAMDVELARLRPSLKKTGPSPKPSASDVGKGKGKAIVEDVDEDIEAAMDAELKAALEREEGGGDDEDEELPDYALIKNFLESFKSQAGLSGPVSNLAGRLQPGWQLPRDDS</sequence>
<dbReference type="PANTHER" id="PTHR13060:SF0">
    <property type="entry name" value="PROTEIN ECDYSONELESS HOMOLOG"/>
    <property type="match status" value="1"/>
</dbReference>
<dbReference type="STRING" id="39966.A0A369KAW4"/>
<evidence type="ECO:0000256" key="1">
    <source>
        <dbReference type="SAM" id="MobiDB-lite"/>
    </source>
</evidence>
<dbReference type="GO" id="GO:0005634">
    <property type="term" value="C:nucleus"/>
    <property type="evidence" value="ECO:0007669"/>
    <property type="project" value="TreeGrafter"/>
</dbReference>
<feature type="region of interest" description="Disordered" evidence="1">
    <location>
        <begin position="455"/>
        <end position="484"/>
    </location>
</feature>
<feature type="region of interest" description="Disordered" evidence="1">
    <location>
        <begin position="738"/>
        <end position="761"/>
    </location>
</feature>
<name>A0A369KAW4_HYPMA</name>
<feature type="compositionally biased region" description="Acidic residues" evidence="1">
    <location>
        <begin position="613"/>
        <end position="631"/>
    </location>
</feature>
<feature type="region of interest" description="Disordered" evidence="1">
    <location>
        <begin position="689"/>
        <end position="719"/>
    </location>
</feature>
<comment type="caution">
    <text evidence="2">The sequence shown here is derived from an EMBL/GenBank/DDBJ whole genome shotgun (WGS) entry which is preliminary data.</text>
</comment>
<dbReference type="InterPro" id="IPR010770">
    <property type="entry name" value="Ecd"/>
</dbReference>
<dbReference type="AlphaFoldDB" id="A0A369KAW4"/>
<protein>
    <submittedName>
        <fullName evidence="2">Protein ecdysoneless</fullName>
    </submittedName>
</protein>
<dbReference type="Pfam" id="PF07093">
    <property type="entry name" value="SGT1"/>
    <property type="match status" value="2"/>
</dbReference>
<feature type="compositionally biased region" description="Polar residues" evidence="1">
    <location>
        <begin position="694"/>
        <end position="705"/>
    </location>
</feature>
<proteinExistence type="predicted"/>
<organism evidence="2 3">
    <name type="scientific">Hypsizygus marmoreus</name>
    <name type="common">White beech mushroom</name>
    <name type="synonym">Agaricus marmoreus</name>
    <dbReference type="NCBI Taxonomy" id="39966"/>
    <lineage>
        <taxon>Eukaryota</taxon>
        <taxon>Fungi</taxon>
        <taxon>Dikarya</taxon>
        <taxon>Basidiomycota</taxon>
        <taxon>Agaricomycotina</taxon>
        <taxon>Agaricomycetes</taxon>
        <taxon>Agaricomycetidae</taxon>
        <taxon>Agaricales</taxon>
        <taxon>Tricholomatineae</taxon>
        <taxon>Lyophyllaceae</taxon>
        <taxon>Hypsizygus</taxon>
    </lineage>
</organism>
<evidence type="ECO:0000313" key="3">
    <source>
        <dbReference type="Proteomes" id="UP000076154"/>
    </source>
</evidence>
<dbReference type="OrthoDB" id="27237at2759"/>
<evidence type="ECO:0000313" key="2">
    <source>
        <dbReference type="EMBL" id="RDB28943.1"/>
    </source>
</evidence>
<dbReference type="Proteomes" id="UP000076154">
    <property type="component" value="Unassembled WGS sequence"/>
</dbReference>
<reference evidence="2" key="1">
    <citation type="submission" date="2018-04" db="EMBL/GenBank/DDBJ databases">
        <title>Whole genome sequencing of Hypsizygus marmoreus.</title>
        <authorList>
            <person name="Choi I.-G."/>
            <person name="Min B."/>
            <person name="Kim J.-G."/>
            <person name="Kim S."/>
            <person name="Oh Y.-L."/>
            <person name="Kong W.-S."/>
            <person name="Park H."/>
            <person name="Jeong J."/>
            <person name="Song E.-S."/>
        </authorList>
    </citation>
    <scope>NUCLEOTIDE SEQUENCE [LARGE SCALE GENOMIC DNA]</scope>
    <source>
        <strain evidence="2">51987-8</strain>
    </source>
</reference>
<accession>A0A369KAW4</accession>
<feature type="compositionally biased region" description="Acidic residues" evidence="1">
    <location>
        <begin position="504"/>
        <end position="537"/>
    </location>
</feature>
<dbReference type="InParanoid" id="A0A369KAW4"/>
<feature type="compositionally biased region" description="Basic and acidic residues" evidence="1">
    <location>
        <begin position="470"/>
        <end position="479"/>
    </location>
</feature>
<feature type="compositionally biased region" description="Basic and acidic residues" evidence="1">
    <location>
        <begin position="599"/>
        <end position="612"/>
    </location>
</feature>
<feature type="region of interest" description="Disordered" evidence="1">
    <location>
        <begin position="817"/>
        <end position="838"/>
    </location>
</feature>
<keyword evidence="3" id="KW-1185">Reference proteome</keyword>
<feature type="region of interest" description="Disordered" evidence="1">
    <location>
        <begin position="151"/>
        <end position="179"/>
    </location>
</feature>
<feature type="compositionally biased region" description="Polar residues" evidence="1">
    <location>
        <begin position="455"/>
        <end position="464"/>
    </location>
</feature>
<feature type="region of interest" description="Disordered" evidence="1">
    <location>
        <begin position="504"/>
        <end position="636"/>
    </location>
</feature>
<feature type="compositionally biased region" description="Polar residues" evidence="1">
    <location>
        <begin position="568"/>
        <end position="597"/>
    </location>
</feature>
<dbReference type="PANTHER" id="PTHR13060">
    <property type="entry name" value="SGT1 PROTEIN HSGT1 SUPPRESSOR OF GCR2"/>
    <property type="match status" value="1"/>
</dbReference>